<evidence type="ECO:0000313" key="2">
    <source>
        <dbReference type="Proteomes" id="UP000050761"/>
    </source>
</evidence>
<keyword evidence="2" id="KW-1185">Reference proteome</keyword>
<dbReference type="EMBL" id="UZAH01026445">
    <property type="protein sequence ID" value="VDO80852.1"/>
    <property type="molecule type" value="Genomic_DNA"/>
</dbReference>
<reference evidence="3" key="2">
    <citation type="submission" date="2019-09" db="UniProtKB">
        <authorList>
            <consortium name="WormBaseParasite"/>
        </authorList>
    </citation>
    <scope>IDENTIFICATION</scope>
</reference>
<evidence type="ECO:0000313" key="3">
    <source>
        <dbReference type="WBParaSite" id="HPBE_0000946401-mRNA-1"/>
    </source>
</evidence>
<gene>
    <name evidence="1" type="ORF">HPBE_LOCUS9465</name>
</gene>
<accession>A0A3P8C9P3</accession>
<organism evidence="2 3">
    <name type="scientific">Heligmosomoides polygyrus</name>
    <name type="common">Parasitic roundworm</name>
    <dbReference type="NCBI Taxonomy" id="6339"/>
    <lineage>
        <taxon>Eukaryota</taxon>
        <taxon>Metazoa</taxon>
        <taxon>Ecdysozoa</taxon>
        <taxon>Nematoda</taxon>
        <taxon>Chromadorea</taxon>
        <taxon>Rhabditida</taxon>
        <taxon>Rhabditina</taxon>
        <taxon>Rhabditomorpha</taxon>
        <taxon>Strongyloidea</taxon>
        <taxon>Heligmosomidae</taxon>
        <taxon>Heligmosomoides</taxon>
    </lineage>
</organism>
<dbReference type="AlphaFoldDB" id="A0A183FPD7"/>
<accession>A0A183FPD7</accession>
<evidence type="ECO:0000313" key="1">
    <source>
        <dbReference type="EMBL" id="VDO80852.1"/>
    </source>
</evidence>
<protein>
    <submittedName>
        <fullName evidence="3">DUF2088 domain-containing protein</fullName>
    </submittedName>
</protein>
<reference evidence="1 2" key="1">
    <citation type="submission" date="2018-11" db="EMBL/GenBank/DDBJ databases">
        <authorList>
            <consortium name="Pathogen Informatics"/>
        </authorList>
    </citation>
    <scope>NUCLEOTIDE SEQUENCE [LARGE SCALE GENOMIC DNA]</scope>
</reference>
<sequence length="75" mass="8426">MKHLVGQVAKRAGDRIEVPCKIRPLPPVVAFFELLSDGLRSFSLIAVALSGRFGGFPPERRHDLYIDPSFIKQYT</sequence>
<dbReference type="WBParaSite" id="HPBE_0000946401-mRNA-1">
    <property type="protein sequence ID" value="HPBE_0000946401-mRNA-1"/>
    <property type="gene ID" value="HPBE_0000946401"/>
</dbReference>
<dbReference type="Proteomes" id="UP000050761">
    <property type="component" value="Unassembled WGS sequence"/>
</dbReference>
<proteinExistence type="predicted"/>
<name>A0A183FPD7_HELPZ</name>